<sequence length="701" mass="76082">MAEPAAAAAAAAPLGGAKKKFAAPPVKNACLSCRASRTRCDGGKPCASCQSRCRQCEYRPSRRGGPRRRRTARPVDAAGQQQPPAEFSDSMLDMLASEMAEKPQDPISVQNYIDPGAGLKQLEDWFQDSDLIFDTLFMSGVPDFSTGDESSPSIAGPPVPVVRTYKSDAAILDAYYVFIHPYFPILPAPTGIPLDQPVPHFQNQADDFTEGFEPSSPISLAIAAVLALIPCPNDANHTSHEAVVFRRKYAQYLAQSAIESIEIEAEIPESSVEPQKALSGTPDEVLRQPFHHAAPIELETIIALDILSVYEYAQRGNLKKMQSRAGQALVSAMALSLHCCSEEDQFSEARRRVWWMTYVCVCQGSIVGNVQPTFAVFGPSFTTKYPALRSDPEAFALFIQAQQAILSATQFVIELNKAVKAEADMCRIYDRMKELELFLEPLNTMADSWDLISTTTSPVDPTEEVLSRSLRCMARIKLNSARIKIHRYCAFYDLPIFSGKHCDLKSKSDVAGDAQEPRVWPACSCSSFTVLPSYSASPALSMTSSPQSDGGVGMRAAMSASATSFPFSSHQSAKICLKSALSIAQAFDYLPYPNVSGQPMAAPAYLSPTSGIVAPRTMPSFACCAMQCAYSLLMVHHKTKSMYPENAMAGPLVGNLLSRLQQGLASIFATLDNYATAFEALGGMRDQIRNAIESSLGLSVV</sequence>
<keyword evidence="5" id="KW-1185">Reference proteome</keyword>
<feature type="region of interest" description="Disordered" evidence="2">
    <location>
        <begin position="1"/>
        <end position="20"/>
    </location>
</feature>
<feature type="compositionally biased region" description="Basic residues" evidence="2">
    <location>
        <begin position="61"/>
        <end position="72"/>
    </location>
</feature>
<organism evidence="4 5">
    <name type="scientific">Pleurostoma richardsiae</name>
    <dbReference type="NCBI Taxonomy" id="41990"/>
    <lineage>
        <taxon>Eukaryota</taxon>
        <taxon>Fungi</taxon>
        <taxon>Dikarya</taxon>
        <taxon>Ascomycota</taxon>
        <taxon>Pezizomycotina</taxon>
        <taxon>Sordariomycetes</taxon>
        <taxon>Sordariomycetidae</taxon>
        <taxon>Calosphaeriales</taxon>
        <taxon>Pleurostomataceae</taxon>
        <taxon>Pleurostoma</taxon>
    </lineage>
</organism>
<dbReference type="EMBL" id="JANBVO010000015">
    <property type="protein sequence ID" value="KAJ9144977.1"/>
    <property type="molecule type" value="Genomic_DNA"/>
</dbReference>
<protein>
    <submittedName>
        <fullName evidence="4">C6 zinc finger domain-containing protein</fullName>
    </submittedName>
</protein>
<evidence type="ECO:0000313" key="5">
    <source>
        <dbReference type="Proteomes" id="UP001174694"/>
    </source>
</evidence>
<dbReference type="PANTHER" id="PTHR47431:SF5">
    <property type="entry name" value="ZN(II)2CYS6 TRANSCRIPTION FACTOR (EUROFUNG)"/>
    <property type="match status" value="1"/>
</dbReference>
<dbReference type="Gene3D" id="4.10.240.10">
    <property type="entry name" value="Zn(2)-C6 fungal-type DNA-binding domain"/>
    <property type="match status" value="1"/>
</dbReference>
<gene>
    <name evidence="4" type="ORF">NKR23_g5529</name>
</gene>
<comment type="caution">
    <text evidence="4">The sequence shown here is derived from an EMBL/GenBank/DDBJ whole genome shotgun (WGS) entry which is preliminary data.</text>
</comment>
<dbReference type="InterPro" id="IPR036864">
    <property type="entry name" value="Zn2-C6_fun-type_DNA-bd_sf"/>
</dbReference>
<dbReference type="PROSITE" id="PS50048">
    <property type="entry name" value="ZN2_CY6_FUNGAL_2"/>
    <property type="match status" value="1"/>
</dbReference>
<evidence type="ECO:0000256" key="2">
    <source>
        <dbReference type="SAM" id="MobiDB-lite"/>
    </source>
</evidence>
<dbReference type="PANTHER" id="PTHR47431">
    <property type="entry name" value="ZN(II)2CYS6 TRANSCRIPTION FACTOR (EUROFUNG)-RELATED"/>
    <property type="match status" value="1"/>
</dbReference>
<dbReference type="InterPro" id="IPR001138">
    <property type="entry name" value="Zn2Cys6_DnaBD"/>
</dbReference>
<dbReference type="SUPFAM" id="SSF57701">
    <property type="entry name" value="Zn2/Cys6 DNA-binding domain"/>
    <property type="match status" value="1"/>
</dbReference>
<dbReference type="Proteomes" id="UP001174694">
    <property type="component" value="Unassembled WGS sequence"/>
</dbReference>
<dbReference type="GO" id="GO:0008270">
    <property type="term" value="F:zinc ion binding"/>
    <property type="evidence" value="ECO:0007669"/>
    <property type="project" value="InterPro"/>
</dbReference>
<name>A0AA38RFW0_9PEZI</name>
<evidence type="ECO:0000313" key="4">
    <source>
        <dbReference type="EMBL" id="KAJ9144977.1"/>
    </source>
</evidence>
<evidence type="ECO:0000259" key="3">
    <source>
        <dbReference type="PROSITE" id="PS50048"/>
    </source>
</evidence>
<dbReference type="CDD" id="cd00067">
    <property type="entry name" value="GAL4"/>
    <property type="match status" value="1"/>
</dbReference>
<keyword evidence="1" id="KW-0539">Nucleus</keyword>
<evidence type="ECO:0000256" key="1">
    <source>
        <dbReference type="ARBA" id="ARBA00023242"/>
    </source>
</evidence>
<feature type="region of interest" description="Disordered" evidence="2">
    <location>
        <begin position="58"/>
        <end position="86"/>
    </location>
</feature>
<dbReference type="AlphaFoldDB" id="A0AA38RFW0"/>
<reference evidence="4" key="1">
    <citation type="submission" date="2022-07" db="EMBL/GenBank/DDBJ databases">
        <title>Fungi with potential for degradation of polypropylene.</title>
        <authorList>
            <person name="Gostincar C."/>
        </authorList>
    </citation>
    <scope>NUCLEOTIDE SEQUENCE</scope>
    <source>
        <strain evidence="4">EXF-13308</strain>
    </source>
</reference>
<proteinExistence type="predicted"/>
<dbReference type="SMART" id="SM00066">
    <property type="entry name" value="GAL4"/>
    <property type="match status" value="1"/>
</dbReference>
<dbReference type="PROSITE" id="PS00463">
    <property type="entry name" value="ZN2_CY6_FUNGAL_1"/>
    <property type="match status" value="1"/>
</dbReference>
<dbReference type="Pfam" id="PF00172">
    <property type="entry name" value="Zn_clus"/>
    <property type="match status" value="1"/>
</dbReference>
<dbReference type="GO" id="GO:0000981">
    <property type="term" value="F:DNA-binding transcription factor activity, RNA polymerase II-specific"/>
    <property type="evidence" value="ECO:0007669"/>
    <property type="project" value="InterPro"/>
</dbReference>
<feature type="domain" description="Zn(2)-C6 fungal-type" evidence="3">
    <location>
        <begin position="29"/>
        <end position="58"/>
    </location>
</feature>
<accession>A0AA38RFW0</accession>
<dbReference type="CDD" id="cd12148">
    <property type="entry name" value="fungal_TF_MHR"/>
    <property type="match status" value="1"/>
</dbReference>